<gene>
    <name evidence="1" type="ORF">SMRZ_LOCUS17184</name>
</gene>
<reference evidence="1 2" key="1">
    <citation type="submission" date="2018-11" db="EMBL/GenBank/DDBJ databases">
        <authorList>
            <consortium name="Pathogen Informatics"/>
        </authorList>
    </citation>
    <scope>NUCLEOTIDE SEQUENCE [LARGE SCALE GENOMIC DNA]</scope>
    <source>
        <strain evidence="1 2">Zambia</strain>
    </source>
</reference>
<name>A0A183MMA9_9TREM</name>
<protein>
    <submittedName>
        <fullName evidence="1">Uncharacterized protein</fullName>
    </submittedName>
</protein>
<organism evidence="1 2">
    <name type="scientific">Schistosoma margrebowiei</name>
    <dbReference type="NCBI Taxonomy" id="48269"/>
    <lineage>
        <taxon>Eukaryota</taxon>
        <taxon>Metazoa</taxon>
        <taxon>Spiralia</taxon>
        <taxon>Lophotrochozoa</taxon>
        <taxon>Platyhelminthes</taxon>
        <taxon>Trematoda</taxon>
        <taxon>Digenea</taxon>
        <taxon>Strigeidida</taxon>
        <taxon>Schistosomatoidea</taxon>
        <taxon>Schistosomatidae</taxon>
        <taxon>Schistosoma</taxon>
    </lineage>
</organism>
<proteinExistence type="predicted"/>
<dbReference type="AlphaFoldDB" id="A0A183MMA9"/>
<evidence type="ECO:0000313" key="2">
    <source>
        <dbReference type="Proteomes" id="UP000277204"/>
    </source>
</evidence>
<sequence length="211" mass="24547">MNICDFERNLLQRQYSVKNLPSELQSMFMDYVGKFSKNRSEKTLTKLLKTLENQKPEKEFPFDPKRYVHNYSNIELDVIQLEALSLGPKFCHSRHRINQLATDVQFENLFSQTNDLISTSLEDLARLKTTLVDSCQQYKNSKGTTNHLLTKQHRDSLMKLRKDETLTITKPDKGGGIVLMNKNDYMGKWKQCLAILANFRKLLVIVTSIKK</sequence>
<keyword evidence="2" id="KW-1185">Reference proteome</keyword>
<dbReference type="Proteomes" id="UP000277204">
    <property type="component" value="Unassembled WGS sequence"/>
</dbReference>
<dbReference type="EMBL" id="UZAI01017311">
    <property type="protein sequence ID" value="VDP23218.1"/>
    <property type="molecule type" value="Genomic_DNA"/>
</dbReference>
<accession>A0A183MMA9</accession>
<evidence type="ECO:0000313" key="1">
    <source>
        <dbReference type="EMBL" id="VDP23218.1"/>
    </source>
</evidence>